<feature type="compositionally biased region" description="Polar residues" evidence="6">
    <location>
        <begin position="244"/>
        <end position="254"/>
    </location>
</feature>
<feature type="region of interest" description="Disordered" evidence="6">
    <location>
        <begin position="401"/>
        <end position="447"/>
    </location>
</feature>
<feature type="compositionally biased region" description="Low complexity" evidence="6">
    <location>
        <begin position="753"/>
        <end position="766"/>
    </location>
</feature>
<keyword evidence="4" id="KW-0521">NADP</keyword>
<dbReference type="FunCoup" id="A0A316W3A8">
    <property type="interactions" value="6"/>
</dbReference>
<dbReference type="InterPro" id="IPR016064">
    <property type="entry name" value="NAD/diacylglycerol_kinase_sf"/>
</dbReference>
<feature type="compositionally biased region" description="Basic and acidic residues" evidence="6">
    <location>
        <begin position="54"/>
        <end position="66"/>
    </location>
</feature>
<feature type="region of interest" description="Disordered" evidence="6">
    <location>
        <begin position="619"/>
        <end position="935"/>
    </location>
</feature>
<proteinExistence type="inferred from homology"/>
<dbReference type="Gene3D" id="3.40.50.10330">
    <property type="entry name" value="Probable inorganic polyphosphate/atp-NAD kinase, domain 1"/>
    <property type="match status" value="1"/>
</dbReference>
<dbReference type="InParanoid" id="A0A316W3A8"/>
<dbReference type="Pfam" id="PF20143">
    <property type="entry name" value="NAD_kinase_C"/>
    <property type="match status" value="1"/>
</dbReference>
<evidence type="ECO:0000256" key="6">
    <source>
        <dbReference type="SAM" id="MobiDB-lite"/>
    </source>
</evidence>
<dbReference type="Pfam" id="PF01513">
    <property type="entry name" value="NAD_kinase"/>
    <property type="match status" value="1"/>
</dbReference>
<feature type="compositionally biased region" description="Low complexity" evidence="6">
    <location>
        <begin position="675"/>
        <end position="684"/>
    </location>
</feature>
<feature type="compositionally biased region" description="Basic and acidic residues" evidence="6">
    <location>
        <begin position="413"/>
        <end position="422"/>
    </location>
</feature>
<dbReference type="PANTHER" id="PTHR20275">
    <property type="entry name" value="NAD KINASE"/>
    <property type="match status" value="1"/>
</dbReference>
<feature type="compositionally biased region" description="Pro residues" evidence="6">
    <location>
        <begin position="16"/>
        <end position="30"/>
    </location>
</feature>
<feature type="region of interest" description="Disordered" evidence="6">
    <location>
        <begin position="44"/>
        <end position="144"/>
    </location>
</feature>
<protein>
    <submittedName>
        <fullName evidence="7">ATP-NAD kinase</fullName>
    </submittedName>
</protein>
<dbReference type="Gene3D" id="2.60.200.30">
    <property type="entry name" value="Probable inorganic polyphosphate/atp-NAD kinase, domain 2"/>
    <property type="match status" value="1"/>
</dbReference>
<dbReference type="OrthoDB" id="24581at2759"/>
<evidence type="ECO:0000256" key="4">
    <source>
        <dbReference type="ARBA" id="ARBA00022857"/>
    </source>
</evidence>
<dbReference type="GeneID" id="37035158"/>
<dbReference type="GO" id="GO:0019674">
    <property type="term" value="P:NAD+ metabolic process"/>
    <property type="evidence" value="ECO:0007669"/>
    <property type="project" value="InterPro"/>
</dbReference>
<feature type="compositionally biased region" description="Acidic residues" evidence="6">
    <location>
        <begin position="926"/>
        <end position="935"/>
    </location>
</feature>
<dbReference type="RefSeq" id="XP_025371537.1">
    <property type="nucleotide sequence ID" value="XM_025513288.1"/>
</dbReference>
<keyword evidence="2" id="KW-0808">Transferase</keyword>
<evidence type="ECO:0000256" key="2">
    <source>
        <dbReference type="ARBA" id="ARBA00022679"/>
    </source>
</evidence>
<dbReference type="EMBL" id="KZ819361">
    <property type="protein sequence ID" value="PWN44377.1"/>
    <property type="molecule type" value="Genomic_DNA"/>
</dbReference>
<feature type="compositionally biased region" description="Polar residues" evidence="6">
    <location>
        <begin position="840"/>
        <end position="870"/>
    </location>
</feature>
<dbReference type="AlphaFoldDB" id="A0A316W3A8"/>
<dbReference type="GO" id="GO:0003951">
    <property type="term" value="F:NAD+ kinase activity"/>
    <property type="evidence" value="ECO:0007669"/>
    <property type="project" value="InterPro"/>
</dbReference>
<reference evidence="7 8" key="1">
    <citation type="journal article" date="2018" name="Mol. Biol. Evol.">
        <title>Broad Genomic Sampling Reveals a Smut Pathogenic Ancestry of the Fungal Clade Ustilaginomycotina.</title>
        <authorList>
            <person name="Kijpornyongpan T."/>
            <person name="Mondo S.J."/>
            <person name="Barry K."/>
            <person name="Sandor L."/>
            <person name="Lee J."/>
            <person name="Lipzen A."/>
            <person name="Pangilinan J."/>
            <person name="LaButti K."/>
            <person name="Hainaut M."/>
            <person name="Henrissat B."/>
            <person name="Grigoriev I.V."/>
            <person name="Spatafora J.W."/>
            <person name="Aime M.C."/>
        </authorList>
    </citation>
    <scope>NUCLEOTIDE SEQUENCE [LARGE SCALE GENOMIC DNA]</scope>
    <source>
        <strain evidence="7 8">MCA 4658</strain>
    </source>
</reference>
<keyword evidence="3 7" id="KW-0418">Kinase</keyword>
<feature type="compositionally biased region" description="Low complexity" evidence="6">
    <location>
        <begin position="699"/>
        <end position="709"/>
    </location>
</feature>
<name>A0A316W3A8_9BASI</name>
<organism evidence="7 8">
    <name type="scientific">Ceraceosorus guamensis</name>
    <dbReference type="NCBI Taxonomy" id="1522189"/>
    <lineage>
        <taxon>Eukaryota</taxon>
        <taxon>Fungi</taxon>
        <taxon>Dikarya</taxon>
        <taxon>Basidiomycota</taxon>
        <taxon>Ustilaginomycotina</taxon>
        <taxon>Exobasidiomycetes</taxon>
        <taxon>Ceraceosorales</taxon>
        <taxon>Ceraceosoraceae</taxon>
        <taxon>Ceraceosorus</taxon>
    </lineage>
</organism>
<sequence>MSEQPDRGLGVGSSGSPPPPAGPPAPPLPSPCFVHSYLDAGLGSSARRTWPNRSDAHVHTSRERGAEVYAPGGYFESEHKMRSSPRIAGPRPRRRVHIPPSHRHSRGAAEPSSESSHSGSEGGCSTGGSVSDEEGDSESDHMRSLTRQLAETAVGVREMSKQLGQARVKSNIHSVLIITKARDNHLISLTRELAIWLMQTPRRGRDTGLVVYVDSQLRNSKRFDVEGIRRDHPQFFDRVHRGQHSSQASASTPKSAGFETPSAASSASSSSSQSREDGQLRFWTSDMCSRSPHLFDIVVTLGGDGTVLFCSWLFQRIVPPVVPFALGSLGFLTNFDFSNYAKVMNSALEDGIRVNLRMRFTATVYRATLPTGSCERKRQRAIRSGKTGEIIMRNIAEGGWDRIESPVPQGSDLRGHMSENGRDPGNNDTRPAGPPPPAAAIPQQRKDKEVMCFTTRPVETFEVLNDLVVDRGPSPYVSLLEVFGNEHHMTTAQADGLCISTPTGSTAYSLSAGGSLVHPEIPSILITPICPHTLSFRPMLLPDSMELRIAVPYNSRSTAWASFDGRGRVELKQGDHIKVTASRYPFPTVCAENQSIDWFNSISRTLKWNERQRQKSFVVVEEGAEKSSSSEPKEGQRSEKSQSGMQGAGNETDDNEDDVEAEAETEAFDIDDTDTAAPTRTASPDPDPPRSAASLNQFVRRNSVRSRTSSGHHHHHHPNGRTIRSAPTSNRASSEHLNRFGMAPLTRGDKPTTSESSPSDTSSSPSAAGLEKSERDQKLLSSPDRFGLAGPPMPPRSISERHLASADFRLDDPSPGPSEAPLSLSSQDSAGLPRQAAELQAQTRRLSGEAQAQTRGQSGEGASTASQPRQGTDAAAPAGTETKSSIASRRSSSQRKQSRQKKVASVDPNGRRSSGAGAALIVYGQDESDSDDLTE</sequence>
<feature type="compositionally biased region" description="Basic residues" evidence="6">
    <location>
        <begin position="91"/>
        <end position="106"/>
    </location>
</feature>
<evidence type="ECO:0000256" key="1">
    <source>
        <dbReference type="ARBA" id="ARBA00010995"/>
    </source>
</evidence>
<keyword evidence="8" id="KW-1185">Reference proteome</keyword>
<comment type="similarity">
    <text evidence="1">Belongs to the NAD kinase family.</text>
</comment>
<keyword evidence="5" id="KW-0520">NAD</keyword>
<evidence type="ECO:0000313" key="8">
    <source>
        <dbReference type="Proteomes" id="UP000245783"/>
    </source>
</evidence>
<accession>A0A316W3A8</accession>
<dbReference type="InterPro" id="IPR017438">
    <property type="entry name" value="ATP-NAD_kinase_N"/>
</dbReference>
<feature type="compositionally biased region" description="Basic residues" evidence="6">
    <location>
        <begin position="892"/>
        <end position="902"/>
    </location>
</feature>
<dbReference type="PANTHER" id="PTHR20275:SF0">
    <property type="entry name" value="NAD KINASE"/>
    <property type="match status" value="1"/>
</dbReference>
<feature type="region of interest" description="Disordered" evidence="6">
    <location>
        <begin position="1"/>
        <end position="32"/>
    </location>
</feature>
<dbReference type="Proteomes" id="UP000245783">
    <property type="component" value="Unassembled WGS sequence"/>
</dbReference>
<gene>
    <name evidence="7" type="ORF">IE81DRAFT_321269</name>
</gene>
<feature type="region of interest" description="Disordered" evidence="6">
    <location>
        <begin position="239"/>
        <end position="273"/>
    </location>
</feature>
<evidence type="ECO:0000256" key="5">
    <source>
        <dbReference type="ARBA" id="ARBA00023027"/>
    </source>
</evidence>
<dbReference type="HAMAP" id="MF_00361">
    <property type="entry name" value="NAD_kinase"/>
    <property type="match status" value="1"/>
</dbReference>
<dbReference type="GO" id="GO:0006741">
    <property type="term" value="P:NADP+ biosynthetic process"/>
    <property type="evidence" value="ECO:0007669"/>
    <property type="project" value="InterPro"/>
</dbReference>
<feature type="compositionally biased region" description="Low complexity" evidence="6">
    <location>
        <begin position="262"/>
        <end position="273"/>
    </location>
</feature>
<feature type="compositionally biased region" description="Acidic residues" evidence="6">
    <location>
        <begin position="651"/>
        <end position="674"/>
    </location>
</feature>
<evidence type="ECO:0000313" key="7">
    <source>
        <dbReference type="EMBL" id="PWN44377.1"/>
    </source>
</evidence>
<evidence type="ECO:0000256" key="3">
    <source>
        <dbReference type="ARBA" id="ARBA00022777"/>
    </source>
</evidence>
<dbReference type="STRING" id="1522189.A0A316W3A8"/>
<dbReference type="FunFam" id="2.60.200.30:FF:000004">
    <property type="entry name" value="NAD kinase 2, chloroplastic"/>
    <property type="match status" value="1"/>
</dbReference>
<feature type="compositionally biased region" description="Basic and acidic residues" evidence="6">
    <location>
        <begin position="798"/>
        <end position="812"/>
    </location>
</feature>
<feature type="compositionally biased region" description="Basic and acidic residues" evidence="6">
    <location>
        <begin position="631"/>
        <end position="640"/>
    </location>
</feature>
<dbReference type="InterPro" id="IPR002504">
    <property type="entry name" value="NADK"/>
</dbReference>
<dbReference type="InterPro" id="IPR017437">
    <property type="entry name" value="ATP-NAD_kinase_PpnK-typ_C"/>
</dbReference>
<dbReference type="SUPFAM" id="SSF111331">
    <property type="entry name" value="NAD kinase/diacylglycerol kinase-like"/>
    <property type="match status" value="1"/>
</dbReference>
<feature type="compositionally biased region" description="Basic residues" evidence="6">
    <location>
        <begin position="710"/>
        <end position="719"/>
    </location>
</feature>